<name>A0A143HAX1_9BACL</name>
<feature type="compositionally biased region" description="Basic and acidic residues" evidence="3">
    <location>
        <begin position="81"/>
        <end position="97"/>
    </location>
</feature>
<dbReference type="PANTHER" id="PTHR22550:SF9">
    <property type="entry name" value="STAGE V SPORULATION PROTEIN AF"/>
    <property type="match status" value="1"/>
</dbReference>
<feature type="transmembrane region" description="Helical" evidence="4">
    <location>
        <begin position="389"/>
        <end position="409"/>
    </location>
</feature>
<reference evidence="6" key="2">
    <citation type="submission" date="2016-03" db="EMBL/GenBank/DDBJ databases">
        <authorList>
            <person name="Ploux O."/>
        </authorList>
    </citation>
    <scope>NUCLEOTIDE SEQUENCE [LARGE SCALE GENOMIC DNA]</scope>
    <source>
        <strain evidence="6">PP9</strain>
    </source>
</reference>
<keyword evidence="4" id="KW-1133">Transmembrane helix</keyword>
<feature type="transmembrane region" description="Helical" evidence="4">
    <location>
        <begin position="478"/>
        <end position="495"/>
    </location>
</feature>
<proteinExistence type="inferred from homology"/>
<keyword evidence="4" id="KW-0812">Transmembrane</keyword>
<keyword evidence="6" id="KW-1185">Reference proteome</keyword>
<dbReference type="KEGG" id="rst:ATY39_03565"/>
<dbReference type="PANTHER" id="PTHR22550">
    <property type="entry name" value="SPORE GERMINATION PROTEIN"/>
    <property type="match status" value="1"/>
</dbReference>
<keyword evidence="2 4" id="KW-0472">Membrane</keyword>
<gene>
    <name evidence="5" type="ORF">ATY39_03565</name>
</gene>
<evidence type="ECO:0000256" key="2">
    <source>
        <dbReference type="ARBA" id="ARBA00023136"/>
    </source>
</evidence>
<protein>
    <submittedName>
        <fullName evidence="5">Stage V sporulation protein AF</fullName>
    </submittedName>
</protein>
<dbReference type="GO" id="GO:0009847">
    <property type="term" value="P:spore germination"/>
    <property type="evidence" value="ECO:0007669"/>
    <property type="project" value="InterPro"/>
</dbReference>
<organism evidence="5 6">
    <name type="scientific">Rummeliibacillus stabekisii</name>
    <dbReference type="NCBI Taxonomy" id="241244"/>
    <lineage>
        <taxon>Bacteria</taxon>
        <taxon>Bacillati</taxon>
        <taxon>Bacillota</taxon>
        <taxon>Bacilli</taxon>
        <taxon>Bacillales</taxon>
        <taxon>Caryophanaceae</taxon>
        <taxon>Rummeliibacillus</taxon>
    </lineage>
</organism>
<dbReference type="PIRSF" id="PIRSF005690">
    <property type="entry name" value="GerBA"/>
    <property type="match status" value="1"/>
</dbReference>
<comment type="similarity">
    <text evidence="1">Belongs to the GerABKA family.</text>
</comment>
<dbReference type="STRING" id="241244.ATY39_03565"/>
<dbReference type="GO" id="GO:0016020">
    <property type="term" value="C:membrane"/>
    <property type="evidence" value="ECO:0007669"/>
    <property type="project" value="InterPro"/>
</dbReference>
<sequence>MSNDTNNKIVSLFQSNEAAEEFMISQFGKSESYDINMKYVHVHNMDVFMININGLTDTENFTRILTATQPTSVFAKNQAQVKKEDAPELDANKKDEKVDSSKEEKLSVEAKYFFECFPYFAWEMQTSKDKLLAAILSGQVAFITPSGIAFVADLRSYPGRQPEEPDNEKVIRGSRDGFTENIVLNTALIRRRIRDTSLRFELHQETARSKMDIAIVYIKELVNDEHLHYVRERLKAIHHDGMTMSDKSLEEWLIKQRYHPLPFVRYSERPDIVAAHVLEGHIAIVVDTSPSVILVPITMFHHLQHAEEYRQAPAIGTMLRFLRFFGVFLSFFLLPLWFLLVKHPEFIPQSIDFIGINKKTSVPLLVQILTADIGVEFLRIAAIHTPTPLSTAMGLISGIIIGQIAIDVGLFSAEVVLYTAISAIFTFAIPSYELSISIKIFRTILLLLTAALGLNGFFIGLFLLVWYMVSLKPMKVPYLWPLIPFFPAGFAHVLIRFPMTNDAPRPYIVGAKDRKRN</sequence>
<evidence type="ECO:0000313" key="5">
    <source>
        <dbReference type="EMBL" id="AMW98599.1"/>
    </source>
</evidence>
<feature type="transmembrane region" description="Helical" evidence="4">
    <location>
        <begin position="444"/>
        <end position="466"/>
    </location>
</feature>
<evidence type="ECO:0000256" key="1">
    <source>
        <dbReference type="ARBA" id="ARBA00005278"/>
    </source>
</evidence>
<dbReference type="Proteomes" id="UP000076021">
    <property type="component" value="Chromosome"/>
</dbReference>
<feature type="transmembrane region" description="Helical" evidence="4">
    <location>
        <begin position="321"/>
        <end position="340"/>
    </location>
</feature>
<evidence type="ECO:0000256" key="4">
    <source>
        <dbReference type="SAM" id="Phobius"/>
    </source>
</evidence>
<dbReference type="Pfam" id="PF03323">
    <property type="entry name" value="GerA"/>
    <property type="match status" value="1"/>
</dbReference>
<evidence type="ECO:0000313" key="6">
    <source>
        <dbReference type="Proteomes" id="UP000076021"/>
    </source>
</evidence>
<feature type="transmembrane region" description="Helical" evidence="4">
    <location>
        <begin position="415"/>
        <end position="432"/>
    </location>
</feature>
<dbReference type="InterPro" id="IPR050768">
    <property type="entry name" value="UPF0353/GerABKA_families"/>
</dbReference>
<dbReference type="EMBL" id="CP014806">
    <property type="protein sequence ID" value="AMW98599.1"/>
    <property type="molecule type" value="Genomic_DNA"/>
</dbReference>
<evidence type="ECO:0000256" key="3">
    <source>
        <dbReference type="SAM" id="MobiDB-lite"/>
    </source>
</evidence>
<reference evidence="5 6" key="1">
    <citation type="journal article" date="2016" name="Genome Announc.">
        <title>Whole-Genome Sequence of Rummeliibacillus stabekisii Strain PP9 Isolated from Antarctic Soil.</title>
        <authorList>
            <person name="da Mota F.F."/>
            <person name="Vollu R.E."/>
            <person name="Jurelevicius D."/>
            <person name="Seldin L."/>
        </authorList>
    </citation>
    <scope>NUCLEOTIDE SEQUENCE [LARGE SCALE GENOMIC DNA]</scope>
    <source>
        <strain evidence="5 6">PP9</strain>
    </source>
</reference>
<feature type="transmembrane region" description="Helical" evidence="4">
    <location>
        <begin position="360"/>
        <end position="382"/>
    </location>
</feature>
<accession>A0A143HAX1</accession>
<dbReference type="AlphaFoldDB" id="A0A143HAX1"/>
<dbReference type="InterPro" id="IPR004995">
    <property type="entry name" value="Spore_Ger"/>
</dbReference>
<feature type="region of interest" description="Disordered" evidence="3">
    <location>
        <begin position="76"/>
        <end position="97"/>
    </location>
</feature>
<dbReference type="RefSeq" id="WP_066785930.1">
    <property type="nucleotide sequence ID" value="NZ_CP014806.1"/>
</dbReference>